<dbReference type="GO" id="GO:0005829">
    <property type="term" value="C:cytosol"/>
    <property type="evidence" value="ECO:0007669"/>
    <property type="project" value="TreeGrafter"/>
</dbReference>
<evidence type="ECO:0000256" key="2">
    <source>
        <dbReference type="ARBA" id="ARBA00023270"/>
    </source>
</evidence>
<proteinExistence type="predicted"/>
<protein>
    <recommendedName>
        <fullName evidence="4">Dihydrodipicolinate synthase family protein</fullName>
    </recommendedName>
</protein>
<dbReference type="PRINTS" id="PR00146">
    <property type="entry name" value="DHPICSNTHASE"/>
</dbReference>
<reference evidence="3" key="1">
    <citation type="submission" date="2018-05" db="EMBL/GenBank/DDBJ databases">
        <authorList>
            <person name="Lanie J.A."/>
            <person name="Ng W.-L."/>
            <person name="Kazmierczak K.M."/>
            <person name="Andrzejewski T.M."/>
            <person name="Davidsen T.M."/>
            <person name="Wayne K.J."/>
            <person name="Tettelin H."/>
            <person name="Glass J.I."/>
            <person name="Rusch D."/>
            <person name="Podicherti R."/>
            <person name="Tsui H.-C.T."/>
            <person name="Winkler M.E."/>
        </authorList>
    </citation>
    <scope>NUCLEOTIDE SEQUENCE</scope>
</reference>
<sequence length="300" mass="32953">MEFEGVYPAIITPLDKTNKLKEEEFRKVVEFNIQAGVHGFWVSGGTGESVYVNPEDIKRVIKSAVNQSNNRAKIIAHVGSLTTKTSQDLAYSAAESGAHAICAVPPFFYGPSIDTIITHYKAISDASGNLPFFVYNLPQSTGTEITPETMNIIRTEIPNVAGLKHSGPKFTDLRGFVKLGLSCFIGNSTLMLPALTLGASGCIDGPLNAAPELWVEIWNLFKDKKLDQSIKAQENATQFSNIIRDFDMHATIKEIISYRLNINCGSPIPPLPYLSKNEKTKVITAIKNLNSLFNKPIHLN</sequence>
<keyword evidence="2" id="KW-0704">Schiff base</keyword>
<dbReference type="PIRSF" id="PIRSF001365">
    <property type="entry name" value="DHDPS"/>
    <property type="match status" value="1"/>
</dbReference>
<dbReference type="SUPFAM" id="SSF51569">
    <property type="entry name" value="Aldolase"/>
    <property type="match status" value="1"/>
</dbReference>
<dbReference type="GO" id="GO:0019262">
    <property type="term" value="P:N-acetylneuraminate catabolic process"/>
    <property type="evidence" value="ECO:0007669"/>
    <property type="project" value="TreeGrafter"/>
</dbReference>
<name>A0A381SJ65_9ZZZZ</name>
<gene>
    <name evidence="3" type="ORF">METZ01_LOCUS54147</name>
</gene>
<organism evidence="3">
    <name type="scientific">marine metagenome</name>
    <dbReference type="NCBI Taxonomy" id="408172"/>
    <lineage>
        <taxon>unclassified sequences</taxon>
        <taxon>metagenomes</taxon>
        <taxon>ecological metagenomes</taxon>
    </lineage>
</organism>
<dbReference type="CDD" id="cd00408">
    <property type="entry name" value="DHDPS-like"/>
    <property type="match status" value="1"/>
</dbReference>
<dbReference type="InterPro" id="IPR020625">
    <property type="entry name" value="Schiff_base-form_aldolases_AS"/>
</dbReference>
<evidence type="ECO:0000313" key="3">
    <source>
        <dbReference type="EMBL" id="SVA01293.1"/>
    </source>
</evidence>
<dbReference type="PROSITE" id="PS00666">
    <property type="entry name" value="DHDPS_2"/>
    <property type="match status" value="1"/>
</dbReference>
<dbReference type="PANTHER" id="PTHR42849">
    <property type="entry name" value="N-ACETYLNEURAMINATE LYASE"/>
    <property type="match status" value="1"/>
</dbReference>
<dbReference type="GO" id="GO:0008747">
    <property type="term" value="F:N-acetylneuraminate lyase activity"/>
    <property type="evidence" value="ECO:0007669"/>
    <property type="project" value="TreeGrafter"/>
</dbReference>
<dbReference type="AlphaFoldDB" id="A0A381SJ65"/>
<dbReference type="InterPro" id="IPR013785">
    <property type="entry name" value="Aldolase_TIM"/>
</dbReference>
<evidence type="ECO:0000256" key="1">
    <source>
        <dbReference type="ARBA" id="ARBA00023239"/>
    </source>
</evidence>
<evidence type="ECO:0008006" key="4">
    <source>
        <dbReference type="Google" id="ProtNLM"/>
    </source>
</evidence>
<dbReference type="Gene3D" id="3.20.20.70">
    <property type="entry name" value="Aldolase class I"/>
    <property type="match status" value="1"/>
</dbReference>
<dbReference type="PANTHER" id="PTHR42849:SF1">
    <property type="entry name" value="N-ACETYLNEURAMINATE LYASE"/>
    <property type="match status" value="1"/>
</dbReference>
<dbReference type="InterPro" id="IPR002220">
    <property type="entry name" value="DapA-like"/>
</dbReference>
<keyword evidence="1" id="KW-0456">Lyase</keyword>
<dbReference type="SMART" id="SM01130">
    <property type="entry name" value="DHDPS"/>
    <property type="match status" value="1"/>
</dbReference>
<dbReference type="Pfam" id="PF00701">
    <property type="entry name" value="DHDPS"/>
    <property type="match status" value="1"/>
</dbReference>
<dbReference type="EMBL" id="UINC01002889">
    <property type="protein sequence ID" value="SVA01293.1"/>
    <property type="molecule type" value="Genomic_DNA"/>
</dbReference>
<accession>A0A381SJ65</accession>